<dbReference type="OrthoDB" id="10531974at2759"/>
<organism evidence="2 3">
    <name type="scientific">Prunus armeniaca</name>
    <name type="common">Apricot</name>
    <name type="synonym">Armeniaca vulgaris</name>
    <dbReference type="NCBI Taxonomy" id="36596"/>
    <lineage>
        <taxon>Eukaryota</taxon>
        <taxon>Viridiplantae</taxon>
        <taxon>Streptophyta</taxon>
        <taxon>Embryophyta</taxon>
        <taxon>Tracheophyta</taxon>
        <taxon>Spermatophyta</taxon>
        <taxon>Magnoliopsida</taxon>
        <taxon>eudicotyledons</taxon>
        <taxon>Gunneridae</taxon>
        <taxon>Pentapetalae</taxon>
        <taxon>rosids</taxon>
        <taxon>fabids</taxon>
        <taxon>Rosales</taxon>
        <taxon>Rosaceae</taxon>
        <taxon>Amygdaloideae</taxon>
        <taxon>Amygdaleae</taxon>
        <taxon>Prunus</taxon>
    </lineage>
</organism>
<protein>
    <recommendedName>
        <fullName evidence="4">Leucine-rich repeat-containing N-terminal plant-type domain-containing protein</fullName>
    </recommendedName>
</protein>
<sequence>MASFKLQHLLAVLLIFLHLSFHSIADPHGMSLSSSLERCPLSARECEAAWDCGSVCRDMGILSPNAV</sequence>
<dbReference type="AlphaFoldDB" id="A0A6J5XDW8"/>
<keyword evidence="3" id="KW-1185">Reference proteome</keyword>
<evidence type="ECO:0008006" key="4">
    <source>
        <dbReference type="Google" id="ProtNLM"/>
    </source>
</evidence>
<feature type="chain" id="PRO_5026946699" description="Leucine-rich repeat-containing N-terminal plant-type domain-containing protein" evidence="1">
    <location>
        <begin position="26"/>
        <end position="67"/>
    </location>
</feature>
<reference evidence="3" key="1">
    <citation type="journal article" date="2020" name="Genome Biol.">
        <title>Gamete binning: chromosome-level and haplotype-resolved genome assembly enabled by high-throughput single-cell sequencing of gamete genomes.</title>
        <authorList>
            <person name="Campoy J.A."/>
            <person name="Sun H."/>
            <person name="Goel M."/>
            <person name="Jiao W.-B."/>
            <person name="Folz-Donahue K."/>
            <person name="Wang N."/>
            <person name="Rubio M."/>
            <person name="Liu C."/>
            <person name="Kukat C."/>
            <person name="Ruiz D."/>
            <person name="Huettel B."/>
            <person name="Schneeberger K."/>
        </authorList>
    </citation>
    <scope>NUCLEOTIDE SEQUENCE [LARGE SCALE GENOMIC DNA]</scope>
    <source>
        <strain evidence="3">cv. Rojo Pasion</strain>
    </source>
</reference>
<gene>
    <name evidence="2" type="ORF">ORAREDHAP_LOCUS32625</name>
</gene>
<feature type="signal peptide" evidence="1">
    <location>
        <begin position="1"/>
        <end position="25"/>
    </location>
</feature>
<evidence type="ECO:0000313" key="2">
    <source>
        <dbReference type="EMBL" id="CAB4310663.1"/>
    </source>
</evidence>
<accession>A0A6J5XDW8</accession>
<dbReference type="EMBL" id="CAEKKB010000005">
    <property type="protein sequence ID" value="CAB4310663.1"/>
    <property type="molecule type" value="Genomic_DNA"/>
</dbReference>
<evidence type="ECO:0000256" key="1">
    <source>
        <dbReference type="SAM" id="SignalP"/>
    </source>
</evidence>
<keyword evidence="1" id="KW-0732">Signal</keyword>
<proteinExistence type="predicted"/>
<dbReference type="Proteomes" id="UP000507245">
    <property type="component" value="Unassembled WGS sequence"/>
</dbReference>
<evidence type="ECO:0000313" key="3">
    <source>
        <dbReference type="Proteomes" id="UP000507245"/>
    </source>
</evidence>
<name>A0A6J5XDW8_PRUAR</name>